<feature type="domain" description="Cell wall elongation regulator TseB-like" evidence="2">
    <location>
        <begin position="37"/>
        <end position="81"/>
    </location>
</feature>
<keyword evidence="4" id="KW-1185">Reference proteome</keyword>
<dbReference type="SUPFAM" id="SSF54403">
    <property type="entry name" value="Cystatin/monellin"/>
    <property type="match status" value="2"/>
</dbReference>
<dbReference type="RefSeq" id="WP_016836989.1">
    <property type="nucleotide sequence ID" value="NZ_JAAXPW010000001.1"/>
</dbReference>
<dbReference type="InterPro" id="IPR041401">
    <property type="entry name" value="TseB-like_dom"/>
</dbReference>
<protein>
    <submittedName>
        <fullName evidence="3">Uncharacterized protein YpmB</fullName>
    </submittedName>
</protein>
<accession>A0A840PNN6</accession>
<keyword evidence="1" id="KW-0812">Transmembrane</keyword>
<dbReference type="AlphaFoldDB" id="A0A840PNN6"/>
<evidence type="ECO:0000259" key="2">
    <source>
        <dbReference type="Pfam" id="PF17881"/>
    </source>
</evidence>
<evidence type="ECO:0000256" key="1">
    <source>
        <dbReference type="SAM" id="Phobius"/>
    </source>
</evidence>
<keyword evidence="1" id="KW-0472">Membrane</keyword>
<evidence type="ECO:0000313" key="3">
    <source>
        <dbReference type="EMBL" id="MBB5147653.1"/>
    </source>
</evidence>
<sequence length="159" mass="18117">MKNWIIFITSFMLILTIGISVLVFWKASSPFVKIEKQAVELAISSNSIKAATDAYVYNGNKPYVTVFGVDEKGEEKAVFVPITLDDKSIQIVSLKDGITEDEAKSFLDEQNVKQVLHTKLGYEEPGAVWEIAYINKSDKLNYVYILFEDGQWWKRILNL</sequence>
<gene>
    <name evidence="3" type="ORF">HNR36_000034</name>
</gene>
<feature type="transmembrane region" description="Helical" evidence="1">
    <location>
        <begin position="6"/>
        <end position="25"/>
    </location>
</feature>
<evidence type="ECO:0000313" key="4">
    <source>
        <dbReference type="Proteomes" id="UP000557217"/>
    </source>
</evidence>
<name>A0A840PNN6_URETH</name>
<comment type="caution">
    <text evidence="3">The sequence shown here is derived from an EMBL/GenBank/DDBJ whole genome shotgun (WGS) entry which is preliminary data.</text>
</comment>
<proteinExistence type="predicted"/>
<dbReference type="EMBL" id="JACHGZ010000001">
    <property type="protein sequence ID" value="MBB5147653.1"/>
    <property type="molecule type" value="Genomic_DNA"/>
</dbReference>
<organism evidence="3 4">
    <name type="scientific">Ureibacillus thermosphaericus</name>
    <dbReference type="NCBI Taxonomy" id="51173"/>
    <lineage>
        <taxon>Bacteria</taxon>
        <taxon>Bacillati</taxon>
        <taxon>Bacillota</taxon>
        <taxon>Bacilli</taxon>
        <taxon>Bacillales</taxon>
        <taxon>Caryophanaceae</taxon>
        <taxon>Ureibacillus</taxon>
    </lineage>
</organism>
<dbReference type="Gene3D" id="3.10.450.40">
    <property type="match status" value="2"/>
</dbReference>
<keyword evidence="1" id="KW-1133">Transmembrane helix</keyword>
<dbReference type="Pfam" id="PF17881">
    <property type="entry name" value="TseB"/>
    <property type="match status" value="1"/>
</dbReference>
<reference evidence="3 4" key="1">
    <citation type="submission" date="2020-08" db="EMBL/GenBank/DDBJ databases">
        <title>Genomic Encyclopedia of Type Strains, Phase IV (KMG-IV): sequencing the most valuable type-strain genomes for metagenomic binning, comparative biology and taxonomic classification.</title>
        <authorList>
            <person name="Goeker M."/>
        </authorList>
    </citation>
    <scope>NUCLEOTIDE SEQUENCE [LARGE SCALE GENOMIC DNA]</scope>
    <source>
        <strain evidence="3 4">DSM 10633</strain>
    </source>
</reference>
<dbReference type="Proteomes" id="UP000557217">
    <property type="component" value="Unassembled WGS sequence"/>
</dbReference>
<dbReference type="InterPro" id="IPR046350">
    <property type="entry name" value="Cystatin_sf"/>
</dbReference>